<dbReference type="PROSITE" id="PS50850">
    <property type="entry name" value="MFS"/>
    <property type="match status" value="1"/>
</dbReference>
<keyword evidence="4 6" id="KW-0472">Membrane</keyword>
<feature type="region of interest" description="Disordered" evidence="5">
    <location>
        <begin position="1"/>
        <end position="39"/>
    </location>
</feature>
<evidence type="ECO:0000259" key="7">
    <source>
        <dbReference type="PROSITE" id="PS50850"/>
    </source>
</evidence>
<feature type="transmembrane region" description="Helical" evidence="6">
    <location>
        <begin position="442"/>
        <end position="464"/>
    </location>
</feature>
<dbReference type="PANTHER" id="PTHR23502:SF60">
    <property type="entry name" value="MAJOR FACILITATOR SUPERFAMILY (MFS) PROFILE DOMAIN-CONTAINING PROTEIN-RELATED"/>
    <property type="match status" value="1"/>
</dbReference>
<dbReference type="OrthoDB" id="6770063at2759"/>
<evidence type="ECO:0000313" key="8">
    <source>
        <dbReference type="EMBL" id="KAF9450283.1"/>
    </source>
</evidence>
<accession>A0A9P5XFZ5</accession>
<evidence type="ECO:0000256" key="2">
    <source>
        <dbReference type="ARBA" id="ARBA00022692"/>
    </source>
</evidence>
<evidence type="ECO:0000256" key="3">
    <source>
        <dbReference type="ARBA" id="ARBA00022989"/>
    </source>
</evidence>
<gene>
    <name evidence="8" type="ORF">P691DRAFT_758286</name>
</gene>
<keyword evidence="2 6" id="KW-0812">Transmembrane</keyword>
<proteinExistence type="predicted"/>
<comment type="caution">
    <text evidence="8">The sequence shown here is derived from an EMBL/GenBank/DDBJ whole genome shotgun (WGS) entry which is preliminary data.</text>
</comment>
<evidence type="ECO:0000256" key="5">
    <source>
        <dbReference type="SAM" id="MobiDB-lite"/>
    </source>
</evidence>
<feature type="compositionally biased region" description="Low complexity" evidence="5">
    <location>
        <begin position="8"/>
        <end position="23"/>
    </location>
</feature>
<dbReference type="CDD" id="cd17323">
    <property type="entry name" value="MFS_Tpo1_MDR_like"/>
    <property type="match status" value="1"/>
</dbReference>
<dbReference type="GO" id="GO:0022857">
    <property type="term" value="F:transmembrane transporter activity"/>
    <property type="evidence" value="ECO:0007669"/>
    <property type="project" value="InterPro"/>
</dbReference>
<feature type="transmembrane region" description="Helical" evidence="6">
    <location>
        <begin position="343"/>
        <end position="363"/>
    </location>
</feature>
<feature type="transmembrane region" description="Helical" evidence="6">
    <location>
        <begin position="199"/>
        <end position="223"/>
    </location>
</feature>
<evidence type="ECO:0000256" key="4">
    <source>
        <dbReference type="ARBA" id="ARBA00023136"/>
    </source>
</evidence>
<protein>
    <submittedName>
        <fullName evidence="8">Multidrug resistance protein 4</fullName>
    </submittedName>
</protein>
<dbReference type="FunFam" id="1.20.1250.20:FF:000011">
    <property type="entry name" value="MFS multidrug transporter, putative"/>
    <property type="match status" value="1"/>
</dbReference>
<dbReference type="InterPro" id="IPR011701">
    <property type="entry name" value="MFS"/>
</dbReference>
<feature type="transmembrane region" description="Helical" evidence="6">
    <location>
        <begin position="476"/>
        <end position="498"/>
    </location>
</feature>
<dbReference type="InterPro" id="IPR020846">
    <property type="entry name" value="MFS_dom"/>
</dbReference>
<keyword evidence="9" id="KW-1185">Reference proteome</keyword>
<dbReference type="SUPFAM" id="SSF103473">
    <property type="entry name" value="MFS general substrate transporter"/>
    <property type="match status" value="1"/>
</dbReference>
<name>A0A9P5XFZ5_9AGAR</name>
<feature type="transmembrane region" description="Helical" evidence="6">
    <location>
        <begin position="409"/>
        <end position="430"/>
    </location>
</feature>
<dbReference type="Proteomes" id="UP000807342">
    <property type="component" value="Unassembled WGS sequence"/>
</dbReference>
<feature type="domain" description="Major facilitator superfamily (MFS) profile" evidence="7">
    <location>
        <begin position="74"/>
        <end position="501"/>
    </location>
</feature>
<feature type="transmembrane region" description="Helical" evidence="6">
    <location>
        <begin position="229"/>
        <end position="250"/>
    </location>
</feature>
<dbReference type="Gene3D" id="1.20.1250.20">
    <property type="entry name" value="MFS general substrate transporter like domains"/>
    <property type="match status" value="1"/>
</dbReference>
<feature type="transmembrane region" description="Helical" evidence="6">
    <location>
        <begin position="105"/>
        <end position="128"/>
    </location>
</feature>
<evidence type="ECO:0000256" key="6">
    <source>
        <dbReference type="SAM" id="Phobius"/>
    </source>
</evidence>
<feature type="transmembrane region" description="Helical" evidence="6">
    <location>
        <begin position="303"/>
        <end position="331"/>
    </location>
</feature>
<feature type="transmembrane region" description="Helical" evidence="6">
    <location>
        <begin position="384"/>
        <end position="403"/>
    </location>
</feature>
<feature type="transmembrane region" description="Helical" evidence="6">
    <location>
        <begin position="166"/>
        <end position="187"/>
    </location>
</feature>
<feature type="transmembrane region" description="Helical" evidence="6">
    <location>
        <begin position="74"/>
        <end position="93"/>
    </location>
</feature>
<dbReference type="InterPro" id="IPR036259">
    <property type="entry name" value="MFS_trans_sf"/>
</dbReference>
<evidence type="ECO:0000313" key="9">
    <source>
        <dbReference type="Proteomes" id="UP000807342"/>
    </source>
</evidence>
<feature type="transmembrane region" description="Helical" evidence="6">
    <location>
        <begin position="140"/>
        <end position="160"/>
    </location>
</feature>
<evidence type="ECO:0000256" key="1">
    <source>
        <dbReference type="ARBA" id="ARBA00004141"/>
    </source>
</evidence>
<feature type="compositionally biased region" description="Basic and acidic residues" evidence="5">
    <location>
        <begin position="25"/>
        <end position="36"/>
    </location>
</feature>
<dbReference type="GO" id="GO:0005886">
    <property type="term" value="C:plasma membrane"/>
    <property type="evidence" value="ECO:0007669"/>
    <property type="project" value="TreeGrafter"/>
</dbReference>
<dbReference type="PANTHER" id="PTHR23502">
    <property type="entry name" value="MAJOR FACILITATOR SUPERFAMILY"/>
    <property type="match status" value="1"/>
</dbReference>
<dbReference type="EMBL" id="MU151108">
    <property type="protein sequence ID" value="KAF9450283.1"/>
    <property type="molecule type" value="Genomic_DNA"/>
</dbReference>
<keyword evidence="3 6" id="KW-1133">Transmembrane helix</keyword>
<comment type="subcellular location">
    <subcellularLocation>
        <location evidence="1">Membrane</location>
        <topology evidence="1">Multi-pass membrane protein</topology>
    </subcellularLocation>
</comment>
<dbReference type="Pfam" id="PF07690">
    <property type="entry name" value="MFS_1"/>
    <property type="match status" value="1"/>
</dbReference>
<dbReference type="AlphaFoldDB" id="A0A9P5XFZ5"/>
<sequence length="535" mass="58226">MAHSDQPTSRPNTTSTTATSSHTHVMNEKSITESHEPVALGHGESVKAIENSEGDWETDPVNARNWPTGKKWRAVFAVSLYTFVSPLASSMMAPGLPEVATKYGITNPTVIALTLSVFLISFAIGPLIFAPLSEMYGRTWVLHICNLFTLVFSLGCAFSPNTGSLAAFRFLSGLSGSAPIAIGGGSVSDLFSERDRASAMALFTLGPLIGPVIGPIAGGFIAQTIGIKWVFIVIACTCGFASLIGILMLNETYAPVIRMRRARRQTDPEAFEKDYPTSQQDENKLYVIWINLSRPVTLLFKSFICFILSLYMAFLYGIFYLMFSTFAAFFAKTYGFGAGVGGLAYLGLGVGFFLATVFGAKFADQIYLYLSSKNGGVGKPEMRIPALFFGSFFIPIGLFWYGWSAQAKLHWMMPIIGSGIFAFGMMTIFLPIQLYLVDTFTYAASATAAASLFRSLLGFAFPLFGTQMYDRMGYGGGNSFLAGLSILLGIPFPVWIYFKGEEMRARNPLTAESVARTKVATAKSQESSEDEKYSA</sequence>
<organism evidence="8 9">
    <name type="scientific">Macrolepiota fuliginosa MF-IS2</name>
    <dbReference type="NCBI Taxonomy" id="1400762"/>
    <lineage>
        <taxon>Eukaryota</taxon>
        <taxon>Fungi</taxon>
        <taxon>Dikarya</taxon>
        <taxon>Basidiomycota</taxon>
        <taxon>Agaricomycotina</taxon>
        <taxon>Agaricomycetes</taxon>
        <taxon>Agaricomycetidae</taxon>
        <taxon>Agaricales</taxon>
        <taxon>Agaricineae</taxon>
        <taxon>Agaricaceae</taxon>
        <taxon>Macrolepiota</taxon>
    </lineage>
</organism>
<reference evidence="8" key="1">
    <citation type="submission" date="2020-11" db="EMBL/GenBank/DDBJ databases">
        <authorList>
            <consortium name="DOE Joint Genome Institute"/>
            <person name="Ahrendt S."/>
            <person name="Riley R."/>
            <person name="Andreopoulos W."/>
            <person name="Labutti K."/>
            <person name="Pangilinan J."/>
            <person name="Ruiz-Duenas F.J."/>
            <person name="Barrasa J.M."/>
            <person name="Sanchez-Garcia M."/>
            <person name="Camarero S."/>
            <person name="Miyauchi S."/>
            <person name="Serrano A."/>
            <person name="Linde D."/>
            <person name="Babiker R."/>
            <person name="Drula E."/>
            <person name="Ayuso-Fernandez I."/>
            <person name="Pacheco R."/>
            <person name="Padilla G."/>
            <person name="Ferreira P."/>
            <person name="Barriuso J."/>
            <person name="Kellner H."/>
            <person name="Castanera R."/>
            <person name="Alfaro M."/>
            <person name="Ramirez L."/>
            <person name="Pisabarro A.G."/>
            <person name="Kuo A."/>
            <person name="Tritt A."/>
            <person name="Lipzen A."/>
            <person name="He G."/>
            <person name="Yan M."/>
            <person name="Ng V."/>
            <person name="Cullen D."/>
            <person name="Martin F."/>
            <person name="Rosso M.-N."/>
            <person name="Henrissat B."/>
            <person name="Hibbett D."/>
            <person name="Martinez A.T."/>
            <person name="Grigoriev I.V."/>
        </authorList>
    </citation>
    <scope>NUCLEOTIDE SEQUENCE</scope>
    <source>
        <strain evidence="8">MF-IS2</strain>
    </source>
</reference>